<evidence type="ECO:0000313" key="6">
    <source>
        <dbReference type="EMBL" id="ROW16648.1"/>
    </source>
</evidence>
<dbReference type="GO" id="GO:0005737">
    <property type="term" value="C:cytoplasm"/>
    <property type="evidence" value="ECO:0007669"/>
    <property type="project" value="TreeGrafter"/>
</dbReference>
<dbReference type="PANTHER" id="PTHR43735">
    <property type="entry name" value="APOPTOSIS-INDUCING FACTOR 1"/>
    <property type="match status" value="1"/>
</dbReference>
<gene>
    <name evidence="6" type="ORF">VPNG_01552</name>
</gene>
<accession>A0A423XJN3</accession>
<dbReference type="OrthoDB" id="202203at2759"/>
<dbReference type="PRINTS" id="PR00469">
    <property type="entry name" value="PNDRDTASEII"/>
</dbReference>
<comment type="caution">
    <text evidence="6">The sequence shown here is derived from an EMBL/GenBank/DDBJ whole genome shotgun (WGS) entry which is preliminary data.</text>
</comment>
<evidence type="ECO:0000256" key="1">
    <source>
        <dbReference type="ARBA" id="ARBA00006442"/>
    </source>
</evidence>
<dbReference type="SUPFAM" id="SSF51905">
    <property type="entry name" value="FAD/NAD(P)-binding domain"/>
    <property type="match status" value="1"/>
</dbReference>
<dbReference type="AlphaFoldDB" id="A0A423XJN3"/>
<dbReference type="EMBL" id="LKEB01000004">
    <property type="protein sequence ID" value="ROW16648.1"/>
    <property type="molecule type" value="Genomic_DNA"/>
</dbReference>
<proteinExistence type="inferred from homology"/>
<dbReference type="GO" id="GO:0004174">
    <property type="term" value="F:electron-transferring-flavoprotein dehydrogenase activity"/>
    <property type="evidence" value="ECO:0007669"/>
    <property type="project" value="TreeGrafter"/>
</dbReference>
<dbReference type="InterPro" id="IPR023753">
    <property type="entry name" value="FAD/NAD-binding_dom"/>
</dbReference>
<evidence type="ECO:0000313" key="7">
    <source>
        <dbReference type="Proteomes" id="UP000285146"/>
    </source>
</evidence>
<evidence type="ECO:0000256" key="4">
    <source>
        <dbReference type="ARBA" id="ARBA00023002"/>
    </source>
</evidence>
<dbReference type="InterPro" id="IPR036188">
    <property type="entry name" value="FAD/NAD-bd_sf"/>
</dbReference>
<evidence type="ECO:0000259" key="5">
    <source>
        <dbReference type="Pfam" id="PF07992"/>
    </source>
</evidence>
<reference evidence="6 7" key="1">
    <citation type="submission" date="2015-09" db="EMBL/GenBank/DDBJ databases">
        <title>Host preference determinants of Valsa canker pathogens revealed by comparative genomics.</title>
        <authorList>
            <person name="Yin Z."/>
            <person name="Huang L."/>
        </authorList>
    </citation>
    <scope>NUCLEOTIDE SEQUENCE [LARGE SCALE GENOMIC DNA]</scope>
    <source>
        <strain evidence="6 7">SXYLt</strain>
    </source>
</reference>
<sequence length="374" mass="40045">MTKTVVILGGSYGGLHVAHYLLKQKTPDVKVILVSKQQSSHFYWNMASVRAIVPGQITNEQLFQPLTAAFERYPKNSYEVIIGAAEKVDPGSKTVLVSLPGGLPRTLDYDQLVVATGSRSTTSTVPWKVLDTYDETVASLESTRRRVESAKHIVVAGAGATGVEVAGELGFEYGAAKEVHLLSGGPDLLDGDSVGAGALAELKRLHVKVRYGARVAGARELPDGRTEVALEGGETITTDLYLPTMGMRPNSEMLGLEYLGEKGYVNVDEYYRVEGPGSDGVWALGDVVSRPRAGFLYTQKQAAGVAKNVELALQGRQPQKVKLMPVEVLACAVGRSRGAGRMGPVKMLSLMVWLAKGKTLGIQRMPGYIDGSVA</sequence>
<organism evidence="6 7">
    <name type="scientific">Cytospora leucostoma</name>
    <dbReference type="NCBI Taxonomy" id="1230097"/>
    <lineage>
        <taxon>Eukaryota</taxon>
        <taxon>Fungi</taxon>
        <taxon>Dikarya</taxon>
        <taxon>Ascomycota</taxon>
        <taxon>Pezizomycotina</taxon>
        <taxon>Sordariomycetes</taxon>
        <taxon>Sordariomycetidae</taxon>
        <taxon>Diaporthales</taxon>
        <taxon>Cytosporaceae</taxon>
        <taxon>Cytospora</taxon>
    </lineage>
</organism>
<keyword evidence="4" id="KW-0560">Oxidoreductase</keyword>
<evidence type="ECO:0000256" key="2">
    <source>
        <dbReference type="ARBA" id="ARBA00022630"/>
    </source>
</evidence>
<name>A0A423XJN3_9PEZI</name>
<dbReference type="Proteomes" id="UP000285146">
    <property type="component" value="Unassembled WGS sequence"/>
</dbReference>
<keyword evidence="3" id="KW-0274">FAD</keyword>
<dbReference type="STRING" id="1230097.A0A423XJN3"/>
<dbReference type="PRINTS" id="PR00368">
    <property type="entry name" value="FADPNR"/>
</dbReference>
<dbReference type="PANTHER" id="PTHR43735:SF3">
    <property type="entry name" value="FERROPTOSIS SUPPRESSOR PROTEIN 1"/>
    <property type="match status" value="1"/>
</dbReference>
<dbReference type="GO" id="GO:0050660">
    <property type="term" value="F:flavin adenine dinucleotide binding"/>
    <property type="evidence" value="ECO:0007669"/>
    <property type="project" value="TreeGrafter"/>
</dbReference>
<protein>
    <recommendedName>
        <fullName evidence="5">FAD/NAD(P)-binding domain-containing protein</fullName>
    </recommendedName>
</protein>
<comment type="similarity">
    <text evidence="1">Belongs to the FAD-dependent oxidoreductase family.</text>
</comment>
<keyword evidence="7" id="KW-1185">Reference proteome</keyword>
<keyword evidence="2" id="KW-0285">Flavoprotein</keyword>
<dbReference type="Pfam" id="PF07992">
    <property type="entry name" value="Pyr_redox_2"/>
    <property type="match status" value="1"/>
</dbReference>
<feature type="domain" description="FAD/NAD(P)-binding" evidence="5">
    <location>
        <begin position="4"/>
        <end position="291"/>
    </location>
</feature>
<evidence type="ECO:0000256" key="3">
    <source>
        <dbReference type="ARBA" id="ARBA00022827"/>
    </source>
</evidence>
<dbReference type="InParanoid" id="A0A423XJN3"/>
<dbReference type="Gene3D" id="3.50.50.100">
    <property type="match status" value="1"/>
</dbReference>